<evidence type="ECO:0000313" key="2">
    <source>
        <dbReference type="Proteomes" id="UP001055303"/>
    </source>
</evidence>
<reference evidence="1" key="2">
    <citation type="submission" date="2021-08" db="EMBL/GenBank/DDBJ databases">
        <authorList>
            <person name="Tani A."/>
            <person name="Ola A."/>
            <person name="Ogura Y."/>
            <person name="Katsura K."/>
            <person name="Hayashi T."/>
        </authorList>
    </citation>
    <scope>NUCLEOTIDE SEQUENCE</scope>
    <source>
        <strain evidence="1">DSM 22415</strain>
    </source>
</reference>
<reference evidence="1" key="1">
    <citation type="journal article" date="2021" name="Front. Microbiol.">
        <title>Comprehensive Comparative Genomics and Phenotyping of Methylobacterium Species.</title>
        <authorList>
            <person name="Alessa O."/>
            <person name="Ogura Y."/>
            <person name="Fujitani Y."/>
            <person name="Takami H."/>
            <person name="Hayashi T."/>
            <person name="Sahin N."/>
            <person name="Tani A."/>
        </authorList>
    </citation>
    <scope>NUCLEOTIDE SEQUENCE</scope>
    <source>
        <strain evidence="1">DSM 22415</strain>
    </source>
</reference>
<protein>
    <submittedName>
        <fullName evidence="1">Uncharacterized protein</fullName>
    </submittedName>
</protein>
<evidence type="ECO:0000313" key="1">
    <source>
        <dbReference type="EMBL" id="GJD59870.1"/>
    </source>
</evidence>
<organism evidence="1 2">
    <name type="scientific">Methylobacterium dankookense</name>
    <dbReference type="NCBI Taxonomy" id="560405"/>
    <lineage>
        <taxon>Bacteria</taxon>
        <taxon>Pseudomonadati</taxon>
        <taxon>Pseudomonadota</taxon>
        <taxon>Alphaproteobacteria</taxon>
        <taxon>Hyphomicrobiales</taxon>
        <taxon>Methylobacteriaceae</taxon>
        <taxon>Methylobacterium</taxon>
    </lineage>
</organism>
<comment type="caution">
    <text evidence="1">The sequence shown here is derived from an EMBL/GenBank/DDBJ whole genome shotgun (WGS) entry which is preliminary data.</text>
</comment>
<accession>A0ABQ4RRP1</accession>
<dbReference type="EMBL" id="BPQI01000273">
    <property type="protein sequence ID" value="GJD59870.1"/>
    <property type="molecule type" value="Genomic_DNA"/>
</dbReference>
<proteinExistence type="predicted"/>
<gene>
    <name evidence="1" type="ORF">IFDJLNFL_5801</name>
</gene>
<name>A0ABQ4RRP1_9HYPH</name>
<dbReference type="Proteomes" id="UP001055303">
    <property type="component" value="Unassembled WGS sequence"/>
</dbReference>
<keyword evidence="2" id="KW-1185">Reference proteome</keyword>
<sequence length="40" mass="4245">MAAAIVESRAAWSGVTVNEPVSKVIVSMSTLRIRARNCGL</sequence>